<dbReference type="RefSeq" id="WP_171192738.1">
    <property type="nucleotide sequence ID" value="NZ_CP061032.1"/>
</dbReference>
<comment type="function">
    <text evidence="3">IGPS catalyzes the conversion of PRFAR and glutamine to IGP, AICAR and glutamate. The HisH subunit catalyzes the hydrolysis of glutamine to glutamate and ammonia as part of the synthesis of IGP and AICAR. The resulting ammonia molecule is channeled to the active site of HisF.</text>
</comment>
<evidence type="ECO:0000313" key="8">
    <source>
        <dbReference type="EMBL" id="QNP89595.1"/>
    </source>
</evidence>
<evidence type="ECO:0000313" key="10">
    <source>
        <dbReference type="Proteomes" id="UP000642876"/>
    </source>
</evidence>
<organism evidence="8 9">
    <name type="scientific">Corynebacterium lujinxingii</name>
    <dbReference type="NCBI Taxonomy" id="2763010"/>
    <lineage>
        <taxon>Bacteria</taxon>
        <taxon>Bacillati</taxon>
        <taxon>Actinomycetota</taxon>
        <taxon>Actinomycetes</taxon>
        <taxon>Mycobacteriales</taxon>
        <taxon>Corynebacteriaceae</taxon>
        <taxon>Corynebacterium</taxon>
    </lineage>
</organism>
<name>A0A7H0JX29_9CORY</name>
<evidence type="ECO:0000256" key="3">
    <source>
        <dbReference type="ARBA" id="ARBA00025299"/>
    </source>
</evidence>
<evidence type="ECO:0000256" key="6">
    <source>
        <dbReference type="ARBA" id="ARBA00032399"/>
    </source>
</evidence>
<keyword evidence="2" id="KW-0315">Glutamine amidotransferase</keyword>
<dbReference type="InterPro" id="IPR029062">
    <property type="entry name" value="Class_I_gatase-like"/>
</dbReference>
<accession>A0A7H0JX29</accession>
<dbReference type="PANTHER" id="PTHR42701:SF1">
    <property type="entry name" value="IMIDAZOLE GLYCEROL PHOSPHATE SYNTHASE SUBUNIT HISH"/>
    <property type="match status" value="1"/>
</dbReference>
<evidence type="ECO:0000313" key="9">
    <source>
        <dbReference type="Proteomes" id="UP000516235"/>
    </source>
</evidence>
<sequence>MTDTPVRPTVAVLEHSAGVEPLVAALSAAGADAFSTTDPNQAAAASGLVLPGGADFDHAVAGLKRFKGERIVGQRLAGGRPLLAVGTGMHVLFDRAVRGRRETAGLGEWPGDVVEIDFAPGDYAVEPAAGSRLFADADTFAFDGPLAVQAFPLAEDDFIAYPKLTWADVNGQRVLAAVENGPLSAVAFNPADSGEAGLKVLRNWITQLPEPTHA</sequence>
<evidence type="ECO:0000256" key="4">
    <source>
        <dbReference type="ARBA" id="ARBA00030129"/>
    </source>
</evidence>
<dbReference type="GO" id="GO:0000107">
    <property type="term" value="F:imidazoleglycerol-phosphate synthase activity"/>
    <property type="evidence" value="ECO:0007669"/>
    <property type="project" value="TreeGrafter"/>
</dbReference>
<evidence type="ECO:0000313" key="7">
    <source>
        <dbReference type="EMBL" id="MBC3177983.1"/>
    </source>
</evidence>
<dbReference type="PANTHER" id="PTHR42701">
    <property type="entry name" value="IMIDAZOLE GLYCEROL PHOSPHATE SYNTHASE SUBUNIT HISH"/>
    <property type="match status" value="1"/>
</dbReference>
<proteinExistence type="predicted"/>
<dbReference type="PROSITE" id="PS51273">
    <property type="entry name" value="GATASE_TYPE_1"/>
    <property type="match status" value="1"/>
</dbReference>
<dbReference type="Proteomes" id="UP000516235">
    <property type="component" value="Chromosome"/>
</dbReference>
<dbReference type="GO" id="GO:0000105">
    <property type="term" value="P:L-histidine biosynthetic process"/>
    <property type="evidence" value="ECO:0007669"/>
    <property type="project" value="InterPro"/>
</dbReference>
<keyword evidence="10" id="KW-1185">Reference proteome</keyword>
<dbReference type="Proteomes" id="UP000642876">
    <property type="component" value="Unassembled WGS sequence"/>
</dbReference>
<evidence type="ECO:0000256" key="1">
    <source>
        <dbReference type="ARBA" id="ARBA00016320"/>
    </source>
</evidence>
<dbReference type="EMBL" id="CP061032">
    <property type="protein sequence ID" value="QNP89595.1"/>
    <property type="molecule type" value="Genomic_DNA"/>
</dbReference>
<dbReference type="InterPro" id="IPR010139">
    <property type="entry name" value="Imidazole-glycPsynth_HisH"/>
</dbReference>
<dbReference type="EMBL" id="JACMYE010000001">
    <property type="protein sequence ID" value="MBC3177983.1"/>
    <property type="molecule type" value="Genomic_DNA"/>
</dbReference>
<dbReference type="SUPFAM" id="SSF52317">
    <property type="entry name" value="Class I glutamine amidotransferase-like"/>
    <property type="match status" value="1"/>
</dbReference>
<gene>
    <name evidence="7" type="ORF">H7348_01445</name>
    <name evidence="8" type="ORF">IAU68_07755</name>
</gene>
<dbReference type="AlphaFoldDB" id="A0A7H0JX29"/>
<dbReference type="Gene3D" id="3.40.50.880">
    <property type="match status" value="1"/>
</dbReference>
<evidence type="ECO:0000256" key="2">
    <source>
        <dbReference type="ARBA" id="ARBA00022962"/>
    </source>
</evidence>
<dbReference type="KEGG" id="cluj:IAU68_07755"/>
<reference evidence="9 10" key="1">
    <citation type="submission" date="2020-08" db="EMBL/GenBank/DDBJ databases">
        <title>novel species in genus Corynebacterium.</title>
        <authorList>
            <person name="Zhang G."/>
        </authorList>
    </citation>
    <scope>NUCLEOTIDE SEQUENCE [LARGE SCALE GENOMIC DNA]</scope>
    <source>
        <strain evidence="9 10">zg-917</strain>
        <strain evidence="8">Zg-917</strain>
    </source>
</reference>
<protein>
    <recommendedName>
        <fullName evidence="1">Imidazole glycerol phosphate synthase subunit HisH</fullName>
    </recommendedName>
    <alternativeName>
        <fullName evidence="4">IGP synthase glutaminase subunit</fullName>
    </alternativeName>
    <alternativeName>
        <fullName evidence="5">IGP synthase subunit HisH</fullName>
    </alternativeName>
    <alternativeName>
        <fullName evidence="6">ImGP synthase subunit HisH</fullName>
    </alternativeName>
</protein>
<evidence type="ECO:0000256" key="5">
    <source>
        <dbReference type="ARBA" id="ARBA00031411"/>
    </source>
</evidence>